<name>Q4S5D7_TETNG</name>
<proteinExistence type="predicted"/>
<evidence type="ECO:0000313" key="1">
    <source>
        <dbReference type="EMBL" id="CAG04145.1"/>
    </source>
</evidence>
<reference evidence="1" key="2">
    <citation type="submission" date="2004-02" db="EMBL/GenBank/DDBJ databases">
        <authorList>
            <consortium name="Genoscope"/>
            <consortium name="Whitehead Institute Centre for Genome Research"/>
        </authorList>
    </citation>
    <scope>NUCLEOTIDE SEQUENCE</scope>
</reference>
<dbReference type="KEGG" id="tng:GSTEN00023779G001"/>
<comment type="caution">
    <text evidence="1">The sequence shown here is derived from an EMBL/GenBank/DDBJ whole genome shotgun (WGS) entry which is preliminary data.</text>
</comment>
<gene>
    <name evidence="1" type="ORF">GSTENG00023779001</name>
</gene>
<sequence length="113" mass="11979">MATGGHTIVIHAHACRSPQRTETLNGQCTSEEGSTDVIDTGGLCQGVAGGVAVRAIDWDMDHAIRLTPDSLISSKESRSPRAGNWPWKSSCLFWSGLRADGPRFEPPGGLSSC</sequence>
<accession>Q4S5D7</accession>
<reference evidence="1" key="1">
    <citation type="journal article" date="2004" name="Nature">
        <title>Genome duplication in the teleost fish Tetraodon nigroviridis reveals the early vertebrate proto-karyotype.</title>
        <authorList>
            <person name="Jaillon O."/>
            <person name="Aury J.-M."/>
            <person name="Brunet F."/>
            <person name="Petit J.-L."/>
            <person name="Stange-Thomann N."/>
            <person name="Mauceli E."/>
            <person name="Bouneau L."/>
            <person name="Fischer C."/>
            <person name="Ozouf-Costaz C."/>
            <person name="Bernot A."/>
            <person name="Nicaud S."/>
            <person name="Jaffe D."/>
            <person name="Fisher S."/>
            <person name="Lutfalla G."/>
            <person name="Dossat C."/>
            <person name="Segurens B."/>
            <person name="Dasilva C."/>
            <person name="Salanoubat M."/>
            <person name="Levy M."/>
            <person name="Boudet N."/>
            <person name="Castellano S."/>
            <person name="Anthouard V."/>
            <person name="Jubin C."/>
            <person name="Castelli V."/>
            <person name="Katinka M."/>
            <person name="Vacherie B."/>
            <person name="Biemont C."/>
            <person name="Skalli Z."/>
            <person name="Cattolico L."/>
            <person name="Poulain J."/>
            <person name="De Berardinis V."/>
            <person name="Cruaud C."/>
            <person name="Duprat S."/>
            <person name="Brottier P."/>
            <person name="Coutanceau J.-P."/>
            <person name="Gouzy J."/>
            <person name="Parra G."/>
            <person name="Lardier G."/>
            <person name="Chapple C."/>
            <person name="McKernan K.J."/>
            <person name="McEwan P."/>
            <person name="Bosak S."/>
            <person name="Kellis M."/>
            <person name="Volff J.-N."/>
            <person name="Guigo R."/>
            <person name="Zody M.C."/>
            <person name="Mesirov J."/>
            <person name="Lindblad-Toh K."/>
            <person name="Birren B."/>
            <person name="Nusbaum C."/>
            <person name="Kahn D."/>
            <person name="Robinson-Rechavi M."/>
            <person name="Laudet V."/>
            <person name="Schachter V."/>
            <person name="Quetier F."/>
            <person name="Saurin W."/>
            <person name="Scarpelli C."/>
            <person name="Wincker P."/>
            <person name="Lander E.S."/>
            <person name="Weissenbach J."/>
            <person name="Roest Crollius H."/>
        </authorList>
    </citation>
    <scope>NUCLEOTIDE SEQUENCE [LARGE SCALE GENOMIC DNA]</scope>
</reference>
<dbReference type="EMBL" id="CAAE01014731">
    <property type="protein sequence ID" value="CAG04145.1"/>
    <property type="molecule type" value="Genomic_DNA"/>
</dbReference>
<protein>
    <submittedName>
        <fullName evidence="1">(spotted green pufferfish) hypothetical protein</fullName>
    </submittedName>
</protein>
<dbReference type="AlphaFoldDB" id="Q4S5D7"/>
<organism evidence="1">
    <name type="scientific">Tetraodon nigroviridis</name>
    <name type="common">Spotted green pufferfish</name>
    <name type="synonym">Chelonodon nigroviridis</name>
    <dbReference type="NCBI Taxonomy" id="99883"/>
    <lineage>
        <taxon>Eukaryota</taxon>
        <taxon>Metazoa</taxon>
        <taxon>Chordata</taxon>
        <taxon>Craniata</taxon>
        <taxon>Vertebrata</taxon>
        <taxon>Euteleostomi</taxon>
        <taxon>Actinopterygii</taxon>
        <taxon>Neopterygii</taxon>
        <taxon>Teleostei</taxon>
        <taxon>Neoteleostei</taxon>
        <taxon>Acanthomorphata</taxon>
        <taxon>Eupercaria</taxon>
        <taxon>Tetraodontiformes</taxon>
        <taxon>Tetradontoidea</taxon>
        <taxon>Tetraodontidae</taxon>
        <taxon>Tetraodon</taxon>
    </lineage>
</organism>